<proteinExistence type="predicted"/>
<protein>
    <submittedName>
        <fullName evidence="1">Uncharacterized protein</fullName>
    </submittedName>
</protein>
<name>A0A0K1LLM1_9CAUD</name>
<evidence type="ECO:0000313" key="2">
    <source>
        <dbReference type="Proteomes" id="UP000203710"/>
    </source>
</evidence>
<evidence type="ECO:0000313" key="1">
    <source>
        <dbReference type="EMBL" id="AKU43060.1"/>
    </source>
</evidence>
<organism evidence="1 2">
    <name type="scientific">Rhodobacter phage RcTitan</name>
    <dbReference type="NCBI Taxonomy" id="1662330"/>
    <lineage>
        <taxon>Viruses</taxon>
        <taxon>Duplodnaviria</taxon>
        <taxon>Heunggongvirae</taxon>
        <taxon>Uroviricota</taxon>
        <taxon>Caudoviricetes</taxon>
        <taxon>Titanvirus</taxon>
        <taxon>Titanvirus rctitan</taxon>
    </lineage>
</organism>
<dbReference type="RefSeq" id="YP_009225709.1">
    <property type="nucleotide sequence ID" value="NC_029097.1"/>
</dbReference>
<accession>A0A0K1LLM1</accession>
<dbReference type="Proteomes" id="UP000203710">
    <property type="component" value="Segment"/>
</dbReference>
<gene>
    <name evidence="1" type="ORF">RCTITAN_44</name>
</gene>
<dbReference type="EMBL" id="KR935213">
    <property type="protein sequence ID" value="AKU43060.1"/>
    <property type="molecule type" value="Genomic_DNA"/>
</dbReference>
<sequence length="66" mass="7311">METNNEGTAEMQAQAYDNRVDRKAAVLDTARPFVAVKPKGYLNPVIGHYATMKAAKAAAKRFNERN</sequence>
<dbReference type="GeneID" id="26796494"/>
<keyword evidence="2" id="KW-1185">Reference proteome</keyword>
<reference evidence="1 2" key="1">
    <citation type="journal article" date="2016" name="Genome Announc.">
        <title>Complete Genome Sequences of Five Bacteriophages That Infect Rhodobacter capsulatus.</title>
        <authorList>
            <person name="Bollivar D.W."/>
            <person name="Bernardoni B."/>
            <person name="Bockman M.R."/>
            <person name="Miller B.M."/>
            <person name="Russell D.A."/>
            <person name="Delesalle V.A."/>
            <person name="Krukonis G.P."/>
            <person name="Hatfull G.F."/>
            <person name="Cross M.R."/>
            <person name="Szewczyk M.M."/>
            <person name="Eppurath A."/>
        </authorList>
    </citation>
    <scope>NUCLEOTIDE SEQUENCE [LARGE SCALE GENOMIC DNA]</scope>
</reference>
<dbReference type="KEGG" id="vg:26796494"/>